<name>A0A2N3YI73_9MICO</name>
<dbReference type="InterPro" id="IPR024078">
    <property type="entry name" value="LmbE-like_dom_sf"/>
</dbReference>
<dbReference type="OrthoDB" id="116799at2"/>
<dbReference type="Pfam" id="PF13649">
    <property type="entry name" value="Methyltransf_25"/>
    <property type="match status" value="1"/>
</dbReference>
<keyword evidence="1" id="KW-0489">Methyltransferase</keyword>
<feature type="domain" description="Methyltransferase" evidence="5">
    <location>
        <begin position="310"/>
        <end position="400"/>
    </location>
</feature>
<dbReference type="Gene3D" id="3.40.50.150">
    <property type="entry name" value="Vaccinia Virus protein VP39"/>
    <property type="match status" value="1"/>
</dbReference>
<dbReference type="Gene3D" id="3.40.50.10320">
    <property type="entry name" value="LmbE-like"/>
    <property type="match status" value="1"/>
</dbReference>
<accession>A0A2N3YI73</accession>
<dbReference type="SUPFAM" id="SSF102588">
    <property type="entry name" value="LmbE-like"/>
    <property type="match status" value="1"/>
</dbReference>
<keyword evidence="2" id="KW-0808">Transferase</keyword>
<evidence type="ECO:0000259" key="5">
    <source>
        <dbReference type="Pfam" id="PF13649"/>
    </source>
</evidence>
<reference evidence="6 7" key="1">
    <citation type="submission" date="2017-12" db="EMBL/GenBank/DDBJ databases">
        <title>Sequencing the genomes of 1000 Actinobacteria strains.</title>
        <authorList>
            <person name="Klenk H.-P."/>
        </authorList>
    </citation>
    <scope>NUCLEOTIDE SEQUENCE [LARGE SCALE GENOMIC DNA]</scope>
    <source>
        <strain evidence="6 7">DSM 12806</strain>
    </source>
</reference>
<proteinExistence type="predicted"/>
<evidence type="ECO:0000256" key="4">
    <source>
        <dbReference type="ARBA" id="ARBA00022833"/>
    </source>
</evidence>
<keyword evidence="4" id="KW-0862">Zinc</keyword>
<organism evidence="6 7">
    <name type="scientific">Phycicoccus duodecadis</name>
    <dbReference type="NCBI Taxonomy" id="173053"/>
    <lineage>
        <taxon>Bacteria</taxon>
        <taxon>Bacillati</taxon>
        <taxon>Actinomycetota</taxon>
        <taxon>Actinomycetes</taxon>
        <taxon>Micrococcales</taxon>
        <taxon>Intrasporangiaceae</taxon>
        <taxon>Phycicoccus</taxon>
    </lineage>
</organism>
<evidence type="ECO:0000256" key="3">
    <source>
        <dbReference type="ARBA" id="ARBA00022691"/>
    </source>
</evidence>
<dbReference type="SUPFAM" id="SSF53335">
    <property type="entry name" value="S-adenosyl-L-methionine-dependent methyltransferases"/>
    <property type="match status" value="1"/>
</dbReference>
<dbReference type="GO" id="GO:0016137">
    <property type="term" value="P:glycoside metabolic process"/>
    <property type="evidence" value="ECO:0007669"/>
    <property type="project" value="UniProtKB-ARBA"/>
</dbReference>
<dbReference type="InterPro" id="IPR041698">
    <property type="entry name" value="Methyltransf_25"/>
</dbReference>
<comment type="caution">
    <text evidence="6">The sequence shown here is derived from an EMBL/GenBank/DDBJ whole genome shotgun (WGS) entry which is preliminary data.</text>
</comment>
<evidence type="ECO:0000256" key="2">
    <source>
        <dbReference type="ARBA" id="ARBA00022679"/>
    </source>
</evidence>
<sequence length="461" mass="48124">MTGGPPRFHHADPGTPEPVWLADPLWWTAPLVDVDGLRDRYDKLLVLAAHPDDETLAVGAFVAAAHRAGLRVRVVVATAGEASHPDARAWTPGRLAPVRAGEVEAAVAILAPGATVEHLGLPDGGLAAAEGALADRVAERSRPGTLVLAPWTADGHPDHDALGRAAATGAAGAGAAVAHYPLWLWHWGRPGDLDRTRLHVVEPAPADLAARAAAVACYPSQTAPLGPGPGEAAVVTAPVLRRARRLVEALMAEPGVLPVRPARTDADVAPAFDGMYDDGDDPWGFTGSFYERRKRALTTAVLGRERYRVVVEIGCATGVLTRALAERAEHVVAVDPSAAALEVAARNAPAHVRWELGRAPGAVPEGPVDLVVLSEVGYFLTPVELLETLARVRAALAPGGEVVLVHWRHPTEGVPLDGPAVHAQAATALADLGHRVRHADGDVLVDVWGGPVSVAAAEGRR</sequence>
<dbReference type="EMBL" id="PJNE01000001">
    <property type="protein sequence ID" value="PKW26556.1"/>
    <property type="molecule type" value="Genomic_DNA"/>
</dbReference>
<evidence type="ECO:0000256" key="1">
    <source>
        <dbReference type="ARBA" id="ARBA00022603"/>
    </source>
</evidence>
<evidence type="ECO:0000313" key="7">
    <source>
        <dbReference type="Proteomes" id="UP000233781"/>
    </source>
</evidence>
<keyword evidence="3" id="KW-0949">S-adenosyl-L-methionine</keyword>
<dbReference type="AlphaFoldDB" id="A0A2N3YI73"/>
<dbReference type="PANTHER" id="PTHR43464:SF19">
    <property type="entry name" value="UBIQUINONE BIOSYNTHESIS O-METHYLTRANSFERASE, MITOCHONDRIAL"/>
    <property type="match status" value="1"/>
</dbReference>
<dbReference type="PANTHER" id="PTHR43464">
    <property type="entry name" value="METHYLTRANSFERASE"/>
    <property type="match status" value="1"/>
</dbReference>
<dbReference type="GO" id="GO:0032259">
    <property type="term" value="P:methylation"/>
    <property type="evidence" value="ECO:0007669"/>
    <property type="project" value="UniProtKB-KW"/>
</dbReference>
<gene>
    <name evidence="6" type="ORF">ATL31_1370</name>
</gene>
<dbReference type="InterPro" id="IPR029063">
    <property type="entry name" value="SAM-dependent_MTases_sf"/>
</dbReference>
<dbReference type="GO" id="GO:0008168">
    <property type="term" value="F:methyltransferase activity"/>
    <property type="evidence" value="ECO:0007669"/>
    <property type="project" value="UniProtKB-KW"/>
</dbReference>
<evidence type="ECO:0000313" key="6">
    <source>
        <dbReference type="EMBL" id="PKW26556.1"/>
    </source>
</evidence>
<dbReference type="InterPro" id="IPR003737">
    <property type="entry name" value="GlcNAc_PI_deacetylase-related"/>
</dbReference>
<dbReference type="CDD" id="cd02440">
    <property type="entry name" value="AdoMet_MTases"/>
    <property type="match status" value="1"/>
</dbReference>
<dbReference type="RefSeq" id="WP_101395103.1">
    <property type="nucleotide sequence ID" value="NZ_PJNE01000001.1"/>
</dbReference>
<dbReference type="Pfam" id="PF02585">
    <property type="entry name" value="PIG-L"/>
    <property type="match status" value="1"/>
</dbReference>
<protein>
    <submittedName>
        <fullName evidence="6">LmbE family N-acetylglucosaminyl deacetylase</fullName>
    </submittedName>
</protein>
<keyword evidence="7" id="KW-1185">Reference proteome</keyword>
<dbReference type="Proteomes" id="UP000233781">
    <property type="component" value="Unassembled WGS sequence"/>
</dbReference>